<proteinExistence type="predicted"/>
<reference evidence="2" key="1">
    <citation type="submission" date="2020-11" db="EMBL/GenBank/DDBJ databases">
        <authorList>
            <consortium name="DOE Joint Genome Institute"/>
            <person name="Ahrendt S."/>
            <person name="Riley R."/>
            <person name="Andreopoulos W."/>
            <person name="Labutti K."/>
            <person name="Pangilinan J."/>
            <person name="Ruiz-Duenas F.J."/>
            <person name="Barrasa J.M."/>
            <person name="Sanchez-Garcia M."/>
            <person name="Camarero S."/>
            <person name="Miyauchi S."/>
            <person name="Serrano A."/>
            <person name="Linde D."/>
            <person name="Babiker R."/>
            <person name="Drula E."/>
            <person name="Ayuso-Fernandez I."/>
            <person name="Pacheco R."/>
            <person name="Padilla G."/>
            <person name="Ferreira P."/>
            <person name="Barriuso J."/>
            <person name="Kellner H."/>
            <person name="Castanera R."/>
            <person name="Alfaro M."/>
            <person name="Ramirez L."/>
            <person name="Pisabarro A.G."/>
            <person name="Kuo A."/>
            <person name="Tritt A."/>
            <person name="Lipzen A."/>
            <person name="He G."/>
            <person name="Yan M."/>
            <person name="Ng V."/>
            <person name="Cullen D."/>
            <person name="Martin F."/>
            <person name="Rosso M.-N."/>
            <person name="Henrissat B."/>
            <person name="Hibbett D."/>
            <person name="Martinez A.T."/>
            <person name="Grigoriev I.V."/>
        </authorList>
    </citation>
    <scope>NUCLEOTIDE SEQUENCE</scope>
    <source>
        <strain evidence="2">CIRM-BRFM 674</strain>
    </source>
</reference>
<evidence type="ECO:0000256" key="1">
    <source>
        <dbReference type="SAM" id="MobiDB-lite"/>
    </source>
</evidence>
<accession>A0A9P6D6C3</accession>
<keyword evidence="3" id="KW-1185">Reference proteome</keyword>
<gene>
    <name evidence="2" type="ORF">BDN70DRAFT_928022</name>
</gene>
<organism evidence="2 3">
    <name type="scientific">Pholiota conissans</name>
    <dbReference type="NCBI Taxonomy" id="109636"/>
    <lineage>
        <taxon>Eukaryota</taxon>
        <taxon>Fungi</taxon>
        <taxon>Dikarya</taxon>
        <taxon>Basidiomycota</taxon>
        <taxon>Agaricomycotina</taxon>
        <taxon>Agaricomycetes</taxon>
        <taxon>Agaricomycetidae</taxon>
        <taxon>Agaricales</taxon>
        <taxon>Agaricineae</taxon>
        <taxon>Strophariaceae</taxon>
        <taxon>Pholiota</taxon>
    </lineage>
</organism>
<comment type="caution">
    <text evidence="2">The sequence shown here is derived from an EMBL/GenBank/DDBJ whole genome shotgun (WGS) entry which is preliminary data.</text>
</comment>
<name>A0A9P6D6C3_9AGAR</name>
<feature type="region of interest" description="Disordered" evidence="1">
    <location>
        <begin position="64"/>
        <end position="101"/>
    </location>
</feature>
<dbReference type="Proteomes" id="UP000807469">
    <property type="component" value="Unassembled WGS sequence"/>
</dbReference>
<feature type="compositionally biased region" description="Polar residues" evidence="1">
    <location>
        <begin position="84"/>
        <end position="98"/>
    </location>
</feature>
<dbReference type="EMBL" id="MU155140">
    <property type="protein sequence ID" value="KAF9484765.1"/>
    <property type="molecule type" value="Genomic_DNA"/>
</dbReference>
<protein>
    <submittedName>
        <fullName evidence="2">Uncharacterized protein</fullName>
    </submittedName>
</protein>
<dbReference type="AlphaFoldDB" id="A0A9P6D6C3"/>
<sequence>MDKQNPSSATATNSYLRTKPSSLILLIKRTSINNLTMPVDFVAKSSAQNIKNPEMDQVDTETQEYGMRIDDENHTPYAYAPPNSYRTNDDSQSQQLSHDASLAASRELQRKSAMLPVSKLICSTFEGGLSSRGTSRPRFNTVFISNEGLLVDGATYRLSIAIVY</sequence>
<evidence type="ECO:0000313" key="3">
    <source>
        <dbReference type="Proteomes" id="UP000807469"/>
    </source>
</evidence>
<evidence type="ECO:0000313" key="2">
    <source>
        <dbReference type="EMBL" id="KAF9484765.1"/>
    </source>
</evidence>